<feature type="chain" id="PRO_5011548038" evidence="1">
    <location>
        <begin position="17"/>
        <end position="99"/>
    </location>
</feature>
<organism evidence="2 3">
    <name type="scientific">Jannaschia helgolandensis</name>
    <dbReference type="NCBI Taxonomy" id="188906"/>
    <lineage>
        <taxon>Bacteria</taxon>
        <taxon>Pseudomonadati</taxon>
        <taxon>Pseudomonadota</taxon>
        <taxon>Alphaproteobacteria</taxon>
        <taxon>Rhodobacterales</taxon>
        <taxon>Roseobacteraceae</taxon>
        <taxon>Jannaschia</taxon>
    </lineage>
</organism>
<feature type="signal peptide" evidence="1">
    <location>
        <begin position="1"/>
        <end position="16"/>
    </location>
</feature>
<evidence type="ECO:0000313" key="3">
    <source>
        <dbReference type="Proteomes" id="UP000199283"/>
    </source>
</evidence>
<dbReference type="RefSeq" id="WP_092762975.1">
    <property type="nucleotide sequence ID" value="NZ_FNZQ01000004.1"/>
</dbReference>
<evidence type="ECO:0000256" key="1">
    <source>
        <dbReference type="SAM" id="SignalP"/>
    </source>
</evidence>
<evidence type="ECO:0000313" key="2">
    <source>
        <dbReference type="EMBL" id="SEL28851.1"/>
    </source>
</evidence>
<proteinExistence type="predicted"/>
<name>A0A1H7NZ78_9RHOB</name>
<dbReference type="Proteomes" id="UP000199283">
    <property type="component" value="Unassembled WGS sequence"/>
</dbReference>
<dbReference type="OrthoDB" id="7659394at2"/>
<dbReference type="AlphaFoldDB" id="A0A1H7NZ78"/>
<keyword evidence="3" id="KW-1185">Reference proteome</keyword>
<accession>A0A1H7NZ78</accession>
<protein>
    <submittedName>
        <fullName evidence="2">Uncharacterized protein</fullName>
    </submittedName>
</protein>
<gene>
    <name evidence="2" type="ORF">SAMN04488526_2361</name>
</gene>
<sequence length="99" mass="10113">MRPLLILALSAGSALAQPVDPEADLDTLDCKATAGGVECAVETMTGDDAENTVLYCLAEDAEGEPLANSTVSTGTGIAVFNSIAPENVDRIAAVTCRTE</sequence>
<reference evidence="2 3" key="1">
    <citation type="submission" date="2016-10" db="EMBL/GenBank/DDBJ databases">
        <authorList>
            <person name="de Groot N.N."/>
        </authorList>
    </citation>
    <scope>NUCLEOTIDE SEQUENCE [LARGE SCALE GENOMIC DNA]</scope>
    <source>
        <strain evidence="2 3">DSM 14858</strain>
    </source>
</reference>
<keyword evidence="1" id="KW-0732">Signal</keyword>
<dbReference type="EMBL" id="FNZQ01000004">
    <property type="protein sequence ID" value="SEL28851.1"/>
    <property type="molecule type" value="Genomic_DNA"/>
</dbReference>